<proteinExistence type="predicted"/>
<reference evidence="1 2" key="1">
    <citation type="journal article" date="2020" name="Appl. Environ. Microbiol.">
        <title>Genomic Characteristics of a Novel Species of Ammonia-Oxidizing Archaea from the Jiulong River Estuary.</title>
        <authorList>
            <person name="Zou D."/>
            <person name="Wan R."/>
            <person name="Han L."/>
            <person name="Xu M.N."/>
            <person name="Liu Y."/>
            <person name="Liu H."/>
            <person name="Kao S.J."/>
            <person name="Li M."/>
        </authorList>
    </citation>
    <scope>NUCLEOTIDE SEQUENCE [LARGE SCALE GENOMIC DNA]</scope>
    <source>
        <strain evidence="1">S2bin1</strain>
    </source>
</reference>
<dbReference type="Proteomes" id="UP000591542">
    <property type="component" value="Unassembled WGS sequence"/>
</dbReference>
<protein>
    <submittedName>
        <fullName evidence="1">Helix-turn-helix domain-containing protein</fullName>
    </submittedName>
</protein>
<comment type="caution">
    <text evidence="1">The sequence shown here is derived from an EMBL/GenBank/DDBJ whole genome shotgun (WGS) entry which is preliminary data.</text>
</comment>
<accession>A0AC60WA84</accession>
<name>A0AC60WA84_9ARCH</name>
<evidence type="ECO:0000313" key="2">
    <source>
        <dbReference type="Proteomes" id="UP000591542"/>
    </source>
</evidence>
<sequence>MSLERVLKTLEAFGLSRSDSEVYLYLAKKGPRKGSEVANALKISKQQLYSSLKNLKNKGIVNTSFDRPALFSALAFEEVLELLIRIRVDQAKAIRQTKNELLKSWRSMKWRQHT</sequence>
<dbReference type="EMBL" id="JACEMX010000174">
    <property type="protein sequence ID" value="MBA4464327.1"/>
    <property type="molecule type" value="Genomic_DNA"/>
</dbReference>
<gene>
    <name evidence="1" type="ORF">H2B01_09165</name>
</gene>
<organism evidence="1 2">
    <name type="scientific">Candidatus Nitrosomaritimum aestuariumsis</name>
    <dbReference type="NCBI Taxonomy" id="3342354"/>
    <lineage>
        <taxon>Archaea</taxon>
        <taxon>Nitrososphaerota</taxon>
        <taxon>Nitrososphaeria</taxon>
        <taxon>Nitrosopumilales</taxon>
        <taxon>Nitrosopumilaceae</taxon>
        <taxon>Candidatus Nitrosomaritimum</taxon>
    </lineage>
</organism>
<evidence type="ECO:0000313" key="1">
    <source>
        <dbReference type="EMBL" id="MBA4464327.1"/>
    </source>
</evidence>